<feature type="domain" description="PAC" evidence="10">
    <location>
        <begin position="475"/>
        <end position="527"/>
    </location>
</feature>
<evidence type="ECO:0000256" key="5">
    <source>
        <dbReference type="PROSITE-ProRule" id="PRU00169"/>
    </source>
</evidence>
<evidence type="ECO:0000256" key="6">
    <source>
        <dbReference type="PROSITE-ProRule" id="PRU00244"/>
    </source>
</evidence>
<dbReference type="GO" id="GO:0000155">
    <property type="term" value="F:phosphorelay sensor kinase activity"/>
    <property type="evidence" value="ECO:0007669"/>
    <property type="project" value="InterPro"/>
</dbReference>
<evidence type="ECO:0000256" key="3">
    <source>
        <dbReference type="ARBA" id="ARBA00022553"/>
    </source>
</evidence>
<evidence type="ECO:0000259" key="9">
    <source>
        <dbReference type="PROSITE" id="PS50112"/>
    </source>
</evidence>
<dbReference type="Gene3D" id="3.40.50.2300">
    <property type="match status" value="1"/>
</dbReference>
<dbReference type="SMART" id="SM00388">
    <property type="entry name" value="HisKA"/>
    <property type="match status" value="1"/>
</dbReference>
<keyword evidence="3 5" id="KW-0597">Phosphoprotein</keyword>
<dbReference type="Gene3D" id="3.30.565.10">
    <property type="entry name" value="Histidine kinase-like ATPase, C-terminal domain"/>
    <property type="match status" value="1"/>
</dbReference>
<evidence type="ECO:0000256" key="4">
    <source>
        <dbReference type="ARBA" id="ARBA00023012"/>
    </source>
</evidence>
<dbReference type="SMART" id="SM00387">
    <property type="entry name" value="HATPase_c"/>
    <property type="match status" value="1"/>
</dbReference>
<feature type="transmembrane region" description="Helical" evidence="6">
    <location>
        <begin position="127"/>
        <end position="146"/>
    </location>
</feature>
<sequence>MIAFLDNFFIYNSSAKLLSATYNPWLVVLSVLMAIFASYIALQIVGQKVPESSPPITKYLVSSAASLALGCGVWSMHFIGMLSFELCTTVQYDKSLTILSIFPSLLASTVALSFVSRPKISGTELVLGGLLVGSGIGAMHYTGMGAVETAPYLRYDPWFFALSIVVAVVLAILSLWVRFGLENLKLGTLWPSLISAATMGSAISGMHYTGMAAARFIGEEDKNLISQTADSTFLALAVSLITIAFTLFAFAVNWFLRYRDLINNLRISESRLRTIITTAVDGVITMDVQGKIREFNRSAELIFGYESKEVIGKNIRELMPDPYYTVKDKNSEIMLSAGFAKIIGSSREVIGIRKDGSDFPVRLAIGHGKLAGEDLFVGFVTDISERKMIENALKQSEQQVRSLIENIPGITYRCLPNNDWKMLFMSDASELITGYPIQDFVSANSIRSFKDIIHPEDLERVEFEVDAAVAGKRAFTLEYRIVHQNGEIKWLWENGRGAYGGNGEAIFIDGVILDITERRRMEEALRKEKEKAELAAITKTSFLANMSHEIRTPMNAILGFTEVLLSDELEKNHRTHLETVKSSAKSLLRLLNDILNTAKLEKGAVELEEIDFSLFKLIAELKSTLGISARKKNLEFEVIQESNLPEFYKGDSLRIRQILMNLIGNAVKFTDKGKVSLKIIREEGKLHFAVQDTGIGIQADRLDKIFEPFTQADISTTRRFGGTGLGTTICKQLTELMGGKIWAESVLGKGSTFHVLLPLEEGKHRQENKKQIAIKLPALKILVVDDVEKNTELVGLLLQNLGHHVESSYNGEDAVKKVTTGSFDLVLMDVQMPGLDGRQATRVIRMHEIQENVSRTPILALTASVFEEDKNAASAAGMDGFVSKPVEMDQMIAEIARVLGYSEMIANPEIDPSEKEVEWDPKKASILAKELSDSFQRGSIEEEYLEEFSDLIRTKVENSDFKSFRSKVEQFEFEEAYTLLKKFIIQLGLDKDLGK</sequence>
<dbReference type="CDD" id="cd16922">
    <property type="entry name" value="HATPase_EvgS-ArcB-TorS-like"/>
    <property type="match status" value="1"/>
</dbReference>
<dbReference type="RefSeq" id="WP_100707335.1">
    <property type="nucleotide sequence ID" value="NZ_NPDL01000006.1"/>
</dbReference>
<feature type="modified residue" description="4-aspartylphosphate" evidence="5">
    <location>
        <position position="829"/>
    </location>
</feature>
<dbReference type="SMART" id="SM00086">
    <property type="entry name" value="PAC"/>
    <property type="match status" value="2"/>
</dbReference>
<organism evidence="12 13">
    <name type="scientific">Leptospira hartskeerlii</name>
    <dbReference type="NCBI Taxonomy" id="2023177"/>
    <lineage>
        <taxon>Bacteria</taxon>
        <taxon>Pseudomonadati</taxon>
        <taxon>Spirochaetota</taxon>
        <taxon>Spirochaetia</taxon>
        <taxon>Leptospirales</taxon>
        <taxon>Leptospiraceae</taxon>
        <taxon>Leptospira</taxon>
    </lineage>
</organism>
<dbReference type="PROSITE" id="PS50110">
    <property type="entry name" value="RESPONSE_REGULATORY"/>
    <property type="match status" value="1"/>
</dbReference>
<evidence type="ECO:0000259" key="10">
    <source>
        <dbReference type="PROSITE" id="PS50113"/>
    </source>
</evidence>
<protein>
    <recommendedName>
        <fullName evidence="2">histidine kinase</fullName>
        <ecNumber evidence="2">2.7.13.3</ecNumber>
    </recommendedName>
</protein>
<feature type="domain" description="PAS" evidence="9">
    <location>
        <begin position="396"/>
        <end position="472"/>
    </location>
</feature>
<evidence type="ECO:0000256" key="1">
    <source>
        <dbReference type="ARBA" id="ARBA00000085"/>
    </source>
</evidence>
<dbReference type="InterPro" id="IPR011006">
    <property type="entry name" value="CheY-like_superfamily"/>
</dbReference>
<evidence type="ECO:0000259" key="7">
    <source>
        <dbReference type="PROSITE" id="PS50109"/>
    </source>
</evidence>
<reference evidence="12 13" key="1">
    <citation type="submission" date="2017-07" db="EMBL/GenBank/DDBJ databases">
        <title>Leptospira spp. isolated from tropical soils.</title>
        <authorList>
            <person name="Thibeaux R."/>
            <person name="Iraola G."/>
            <person name="Ferres I."/>
            <person name="Bierque E."/>
            <person name="Girault D."/>
            <person name="Soupe-Gilbert M.-E."/>
            <person name="Picardeau M."/>
            <person name="Goarant C."/>
        </authorList>
    </citation>
    <scope>NUCLEOTIDE SEQUENCE [LARGE SCALE GENOMIC DNA]</scope>
    <source>
        <strain evidence="12 13">MCA1-C-A1</strain>
    </source>
</reference>
<dbReference type="Gene3D" id="3.30.450.20">
    <property type="entry name" value="PAS domain"/>
    <property type="match status" value="2"/>
</dbReference>
<dbReference type="InterPro" id="IPR005467">
    <property type="entry name" value="His_kinase_dom"/>
</dbReference>
<dbReference type="InterPro" id="IPR013767">
    <property type="entry name" value="PAS_fold"/>
</dbReference>
<dbReference type="InterPro" id="IPR036097">
    <property type="entry name" value="HisK_dim/P_sf"/>
</dbReference>
<dbReference type="Pfam" id="PF02518">
    <property type="entry name" value="HATPase_c"/>
    <property type="match status" value="1"/>
</dbReference>
<dbReference type="SUPFAM" id="SSF47384">
    <property type="entry name" value="Homodimeric domain of signal transducing histidine kinase"/>
    <property type="match status" value="1"/>
</dbReference>
<dbReference type="PROSITE" id="PS50113">
    <property type="entry name" value="PAC"/>
    <property type="match status" value="2"/>
</dbReference>
<feature type="domain" description="PAS" evidence="9">
    <location>
        <begin position="268"/>
        <end position="338"/>
    </location>
</feature>
<dbReference type="CDD" id="cd17546">
    <property type="entry name" value="REC_hyHK_CKI1_RcsC-like"/>
    <property type="match status" value="1"/>
</dbReference>
<accession>A0A2M9XAD9</accession>
<dbReference type="EC" id="2.7.13.3" evidence="2"/>
<dbReference type="PRINTS" id="PR00344">
    <property type="entry name" value="BCTRLSENSOR"/>
</dbReference>
<dbReference type="GO" id="GO:0006355">
    <property type="term" value="P:regulation of DNA-templated transcription"/>
    <property type="evidence" value="ECO:0007669"/>
    <property type="project" value="InterPro"/>
</dbReference>
<dbReference type="PROSITE" id="PS50924">
    <property type="entry name" value="MHYT"/>
    <property type="match status" value="1"/>
</dbReference>
<dbReference type="InterPro" id="IPR004358">
    <property type="entry name" value="Sig_transdc_His_kin-like_C"/>
</dbReference>
<dbReference type="InterPro" id="IPR000014">
    <property type="entry name" value="PAS"/>
</dbReference>
<keyword evidence="4" id="KW-0902">Two-component regulatory system</keyword>
<feature type="transmembrane region" description="Helical" evidence="6">
    <location>
        <begin position="22"/>
        <end position="42"/>
    </location>
</feature>
<comment type="catalytic activity">
    <reaction evidence="1">
        <text>ATP + protein L-histidine = ADP + protein N-phospho-L-histidine.</text>
        <dbReference type="EC" id="2.7.13.3"/>
    </reaction>
</comment>
<dbReference type="InterPro" id="IPR001610">
    <property type="entry name" value="PAC"/>
</dbReference>
<dbReference type="InterPro" id="IPR005330">
    <property type="entry name" value="MHYT_dom"/>
</dbReference>
<name>A0A2M9XAD9_9LEPT</name>
<dbReference type="Pfam" id="PF00512">
    <property type="entry name" value="HisKA"/>
    <property type="match status" value="1"/>
</dbReference>
<feature type="domain" description="PAC" evidence="10">
    <location>
        <begin position="345"/>
        <end position="395"/>
    </location>
</feature>
<dbReference type="InterPro" id="IPR035965">
    <property type="entry name" value="PAS-like_dom_sf"/>
</dbReference>
<feature type="domain" description="MHYT" evidence="11">
    <location>
        <begin position="22"/>
        <end position="217"/>
    </location>
</feature>
<proteinExistence type="predicted"/>
<dbReference type="AlphaFoldDB" id="A0A2M9XAD9"/>
<evidence type="ECO:0000313" key="13">
    <source>
        <dbReference type="Proteomes" id="UP000232196"/>
    </source>
</evidence>
<dbReference type="InterPro" id="IPR003661">
    <property type="entry name" value="HisK_dim/P_dom"/>
</dbReference>
<dbReference type="SUPFAM" id="SSF55785">
    <property type="entry name" value="PYP-like sensor domain (PAS domain)"/>
    <property type="match status" value="2"/>
</dbReference>
<dbReference type="InterPro" id="IPR003594">
    <property type="entry name" value="HATPase_dom"/>
</dbReference>
<comment type="caution">
    <text evidence="12">The sequence shown here is derived from an EMBL/GenBank/DDBJ whole genome shotgun (WGS) entry which is preliminary data.</text>
</comment>
<feature type="transmembrane region" description="Helical" evidence="6">
    <location>
        <begin position="233"/>
        <end position="256"/>
    </location>
</feature>
<feature type="transmembrane region" description="Helical" evidence="6">
    <location>
        <begin position="63"/>
        <end position="84"/>
    </location>
</feature>
<evidence type="ECO:0000313" key="12">
    <source>
        <dbReference type="EMBL" id="PJZ24635.1"/>
    </source>
</evidence>
<dbReference type="PROSITE" id="PS50112">
    <property type="entry name" value="PAS"/>
    <property type="match status" value="2"/>
</dbReference>
<dbReference type="InterPro" id="IPR036890">
    <property type="entry name" value="HATPase_C_sf"/>
</dbReference>
<keyword evidence="6" id="KW-0812">Transmembrane</keyword>
<dbReference type="PANTHER" id="PTHR45339">
    <property type="entry name" value="HYBRID SIGNAL TRANSDUCTION HISTIDINE KINASE J"/>
    <property type="match status" value="1"/>
</dbReference>
<dbReference type="SUPFAM" id="SSF52172">
    <property type="entry name" value="CheY-like"/>
    <property type="match status" value="1"/>
</dbReference>
<dbReference type="InterPro" id="IPR013655">
    <property type="entry name" value="PAS_fold_3"/>
</dbReference>
<dbReference type="EMBL" id="NPDN01000007">
    <property type="protein sequence ID" value="PJZ24635.1"/>
    <property type="molecule type" value="Genomic_DNA"/>
</dbReference>
<feature type="domain" description="Histidine kinase" evidence="7">
    <location>
        <begin position="545"/>
        <end position="761"/>
    </location>
</feature>
<dbReference type="SMART" id="SM00091">
    <property type="entry name" value="PAS"/>
    <property type="match status" value="2"/>
</dbReference>
<evidence type="ECO:0000259" key="11">
    <source>
        <dbReference type="PROSITE" id="PS50924"/>
    </source>
</evidence>
<dbReference type="PANTHER" id="PTHR45339:SF1">
    <property type="entry name" value="HYBRID SIGNAL TRANSDUCTION HISTIDINE KINASE J"/>
    <property type="match status" value="1"/>
</dbReference>
<dbReference type="InterPro" id="IPR001789">
    <property type="entry name" value="Sig_transdc_resp-reg_receiver"/>
</dbReference>
<dbReference type="Gene3D" id="1.10.287.130">
    <property type="match status" value="1"/>
</dbReference>
<feature type="domain" description="Response regulatory" evidence="8">
    <location>
        <begin position="780"/>
        <end position="899"/>
    </location>
</feature>
<dbReference type="FunFam" id="3.30.565.10:FF:000010">
    <property type="entry name" value="Sensor histidine kinase RcsC"/>
    <property type="match status" value="1"/>
</dbReference>
<dbReference type="SUPFAM" id="SSF55874">
    <property type="entry name" value="ATPase domain of HSP90 chaperone/DNA topoisomerase II/histidine kinase"/>
    <property type="match status" value="1"/>
</dbReference>
<dbReference type="Proteomes" id="UP000232196">
    <property type="component" value="Unassembled WGS sequence"/>
</dbReference>
<feature type="transmembrane region" description="Helical" evidence="6">
    <location>
        <begin position="96"/>
        <end position="115"/>
    </location>
</feature>
<dbReference type="Pfam" id="PF03707">
    <property type="entry name" value="MHYT"/>
    <property type="match status" value="4"/>
</dbReference>
<keyword evidence="6" id="KW-0472">Membrane</keyword>
<dbReference type="CDD" id="cd00130">
    <property type="entry name" value="PAS"/>
    <property type="match status" value="2"/>
</dbReference>
<evidence type="ECO:0000259" key="8">
    <source>
        <dbReference type="PROSITE" id="PS50110"/>
    </source>
</evidence>
<dbReference type="CDD" id="cd00082">
    <property type="entry name" value="HisKA"/>
    <property type="match status" value="1"/>
</dbReference>
<dbReference type="OrthoDB" id="6192248at2"/>
<dbReference type="PROSITE" id="PS50109">
    <property type="entry name" value="HIS_KIN"/>
    <property type="match status" value="1"/>
</dbReference>
<keyword evidence="13" id="KW-1185">Reference proteome</keyword>
<dbReference type="Pfam" id="PF00072">
    <property type="entry name" value="Response_reg"/>
    <property type="match status" value="1"/>
</dbReference>
<gene>
    <name evidence="12" type="ORF">CH357_13655</name>
</gene>
<dbReference type="SMART" id="SM00448">
    <property type="entry name" value="REC"/>
    <property type="match status" value="1"/>
</dbReference>
<dbReference type="Pfam" id="PF08447">
    <property type="entry name" value="PAS_3"/>
    <property type="match status" value="1"/>
</dbReference>
<dbReference type="InterPro" id="IPR000700">
    <property type="entry name" value="PAS-assoc_C"/>
</dbReference>
<dbReference type="Pfam" id="PF00989">
    <property type="entry name" value="PAS"/>
    <property type="match status" value="1"/>
</dbReference>
<keyword evidence="6" id="KW-1133">Transmembrane helix</keyword>
<evidence type="ECO:0000256" key="2">
    <source>
        <dbReference type="ARBA" id="ARBA00012438"/>
    </source>
</evidence>
<feature type="transmembrane region" description="Helical" evidence="6">
    <location>
        <begin position="158"/>
        <end position="177"/>
    </location>
</feature>
<dbReference type="NCBIfam" id="TIGR00229">
    <property type="entry name" value="sensory_box"/>
    <property type="match status" value="2"/>
</dbReference>
<dbReference type="GO" id="GO:0016020">
    <property type="term" value="C:membrane"/>
    <property type="evidence" value="ECO:0007669"/>
    <property type="project" value="UniProtKB-UniRule"/>
</dbReference>